<dbReference type="Proteomes" id="UP000272942">
    <property type="component" value="Unassembled WGS sequence"/>
</dbReference>
<dbReference type="Pfam" id="PF07699">
    <property type="entry name" value="Ephrin_rec_like"/>
    <property type="match status" value="1"/>
</dbReference>
<dbReference type="Gene3D" id="2.10.50.10">
    <property type="entry name" value="Tumor Necrosis Factor Receptor, subunit A, domain 2"/>
    <property type="match status" value="1"/>
</dbReference>
<evidence type="ECO:0000256" key="2">
    <source>
        <dbReference type="ARBA" id="ARBA00022692"/>
    </source>
</evidence>
<keyword evidence="5" id="KW-0067">ATP-binding</keyword>
<feature type="compositionally biased region" description="Polar residues" evidence="9">
    <location>
        <begin position="517"/>
        <end position="534"/>
    </location>
</feature>
<accession>A0A183A4X2</accession>
<evidence type="ECO:0000256" key="6">
    <source>
        <dbReference type="ARBA" id="ARBA00022989"/>
    </source>
</evidence>
<dbReference type="PROSITE" id="PS51550">
    <property type="entry name" value="EPH_LBD"/>
    <property type="match status" value="1"/>
</dbReference>
<dbReference type="FunFam" id="2.10.50.10:FF:000001">
    <property type="entry name" value="Ephrin type-A receptor 5"/>
    <property type="match status" value="1"/>
</dbReference>
<keyword evidence="4" id="KW-0547">Nucleotide-binding</keyword>
<evidence type="ECO:0000256" key="4">
    <source>
        <dbReference type="ARBA" id="ARBA00022741"/>
    </source>
</evidence>
<evidence type="ECO:0000256" key="8">
    <source>
        <dbReference type="ARBA" id="ARBA00023170"/>
    </source>
</evidence>
<dbReference type="InterPro" id="IPR003961">
    <property type="entry name" value="FN3_dom"/>
</dbReference>
<dbReference type="SMART" id="SM01411">
    <property type="entry name" value="Ephrin_rec_like"/>
    <property type="match status" value="1"/>
</dbReference>
<dbReference type="InterPro" id="IPR036116">
    <property type="entry name" value="FN3_sf"/>
</dbReference>
<dbReference type="EMBL" id="UZAN01039373">
    <property type="protein sequence ID" value="VDP65114.1"/>
    <property type="molecule type" value="Genomic_DNA"/>
</dbReference>
<evidence type="ECO:0000259" key="11">
    <source>
        <dbReference type="PROSITE" id="PS51550"/>
    </source>
</evidence>
<sequence>MMLRWRQQSRAGSGHLVYSVCETALTRIDRDLRTPQSTIQTGLTTDHVQNKTQAINKSVVNKPHSARAVGHPAEYWLFSLVFNSDQILSVHVDIRYQMHSCEQDRGALDQGIWETHQCREEFDVMVKQFDQPDNNSQLQGFRQIDQLSPKHVQPVNSYAGNNLMKMVHANFRPTSKRFQLALRDTGACVLIDQLVIYYLHCPQTEVNLMQLPQTHAGHNAEIRFVPGTCVSGATHSVGPFPMAFTKGPTRVPGAFCMVNGKWHLDDDEFQCICEPGFELGPKGLTCEACLRGTFKPIAGNGQCRVCPLNSMATNLGQLQCDCLPGYFRLSRISSPNYPCFGPPSSPRNLNAVRINGTSVELTWDHPIRSGGLKDIQFHVTCQGCTPNAVTYSPSNLLNGTRVRISGLQPLTRYQFDVYAQNEASSLADALWAHVTSVIVTTRSAPTILVNQVRSEVIAPNAVLLQWKALQLTPTQSNHTSSIDNQVEGFAESLDHLKAVNYEVCVILANQSGIMSVSTSTPRHPIQKTNGTDQPESGLVTIPSAVYHTSVPKIKLDNLSREHAYWIQIRAQTDYAYGPYSSPLYLQLTPDTRVDSWTTPYPSSKLTEPITVSSLAEDRADVNSKEPIGWSSTDHDTEEKIVTTGLVLSVGLALFMSESCFDILHIFVDYWKSPLFLTCTEALVLQLASQM</sequence>
<dbReference type="InterPro" id="IPR050449">
    <property type="entry name" value="Ephrin_rcpt_TKs"/>
</dbReference>
<dbReference type="GO" id="GO:0005886">
    <property type="term" value="C:plasma membrane"/>
    <property type="evidence" value="ECO:0007669"/>
    <property type="project" value="TreeGrafter"/>
</dbReference>
<dbReference type="CDD" id="cd00063">
    <property type="entry name" value="FN3"/>
    <property type="match status" value="1"/>
</dbReference>
<keyword evidence="7" id="KW-0472">Membrane</keyword>
<evidence type="ECO:0000256" key="1">
    <source>
        <dbReference type="ARBA" id="ARBA00004167"/>
    </source>
</evidence>
<dbReference type="SUPFAM" id="SSF49785">
    <property type="entry name" value="Galactose-binding domain-like"/>
    <property type="match status" value="1"/>
</dbReference>
<organism evidence="14">
    <name type="scientific">Echinostoma caproni</name>
    <dbReference type="NCBI Taxonomy" id="27848"/>
    <lineage>
        <taxon>Eukaryota</taxon>
        <taxon>Metazoa</taxon>
        <taxon>Spiralia</taxon>
        <taxon>Lophotrochozoa</taxon>
        <taxon>Platyhelminthes</taxon>
        <taxon>Trematoda</taxon>
        <taxon>Digenea</taxon>
        <taxon>Plagiorchiida</taxon>
        <taxon>Echinostomata</taxon>
        <taxon>Echinostomatoidea</taxon>
        <taxon>Echinostomatidae</taxon>
        <taxon>Echinostoma</taxon>
    </lineage>
</organism>
<evidence type="ECO:0000313" key="13">
    <source>
        <dbReference type="Proteomes" id="UP000272942"/>
    </source>
</evidence>
<evidence type="ECO:0000256" key="5">
    <source>
        <dbReference type="ARBA" id="ARBA00022840"/>
    </source>
</evidence>
<dbReference type="Gene3D" id="2.60.40.10">
    <property type="entry name" value="Immunoglobulins"/>
    <property type="match status" value="2"/>
</dbReference>
<proteinExistence type="predicted"/>
<dbReference type="OrthoDB" id="4062651at2759"/>
<dbReference type="Gene3D" id="2.60.40.1770">
    <property type="entry name" value="ephrin a2 ectodomain"/>
    <property type="match status" value="1"/>
</dbReference>
<dbReference type="SUPFAM" id="SSF57184">
    <property type="entry name" value="Growth factor receptor domain"/>
    <property type="match status" value="1"/>
</dbReference>
<dbReference type="WBParaSite" id="ECPE_0000200701-mRNA-1">
    <property type="protein sequence ID" value="ECPE_0000200701-mRNA-1"/>
    <property type="gene ID" value="ECPE_0000200701"/>
</dbReference>
<dbReference type="InterPro" id="IPR008979">
    <property type="entry name" value="Galactose-bd-like_sf"/>
</dbReference>
<evidence type="ECO:0000256" key="3">
    <source>
        <dbReference type="ARBA" id="ARBA00022737"/>
    </source>
</evidence>
<dbReference type="GO" id="GO:0030425">
    <property type="term" value="C:dendrite"/>
    <property type="evidence" value="ECO:0007669"/>
    <property type="project" value="TreeGrafter"/>
</dbReference>
<dbReference type="GO" id="GO:0007411">
    <property type="term" value="P:axon guidance"/>
    <property type="evidence" value="ECO:0007669"/>
    <property type="project" value="TreeGrafter"/>
</dbReference>
<evidence type="ECO:0000313" key="14">
    <source>
        <dbReference type="WBParaSite" id="ECPE_0000200701-mRNA-1"/>
    </source>
</evidence>
<dbReference type="Pfam" id="PF00041">
    <property type="entry name" value="fn3"/>
    <property type="match status" value="1"/>
</dbReference>
<evidence type="ECO:0000259" key="10">
    <source>
        <dbReference type="PROSITE" id="PS50853"/>
    </source>
</evidence>
<dbReference type="InterPro" id="IPR013783">
    <property type="entry name" value="Ig-like_fold"/>
</dbReference>
<evidence type="ECO:0000256" key="7">
    <source>
        <dbReference type="ARBA" id="ARBA00023136"/>
    </source>
</evidence>
<dbReference type="SUPFAM" id="SSF49265">
    <property type="entry name" value="Fibronectin type III"/>
    <property type="match status" value="1"/>
</dbReference>
<dbReference type="PROSITE" id="PS50853">
    <property type="entry name" value="FN3"/>
    <property type="match status" value="1"/>
</dbReference>
<gene>
    <name evidence="12" type="ORF">ECPE_LOCUS2007</name>
</gene>
<keyword evidence="8" id="KW-0675">Receptor</keyword>
<keyword evidence="6" id="KW-1133">Transmembrane helix</keyword>
<feature type="region of interest" description="Disordered" evidence="9">
    <location>
        <begin position="517"/>
        <end position="537"/>
    </location>
</feature>
<dbReference type="InterPro" id="IPR001090">
    <property type="entry name" value="Ephrin_rcpt_lig-bd_dom"/>
</dbReference>
<reference evidence="12 13" key="2">
    <citation type="submission" date="2018-11" db="EMBL/GenBank/DDBJ databases">
        <authorList>
            <consortium name="Pathogen Informatics"/>
        </authorList>
    </citation>
    <scope>NUCLEOTIDE SEQUENCE [LARGE SCALE GENOMIC DNA]</scope>
    <source>
        <strain evidence="12 13">Egypt</strain>
    </source>
</reference>
<name>A0A183A4X2_9TREM</name>
<dbReference type="GO" id="GO:0005524">
    <property type="term" value="F:ATP binding"/>
    <property type="evidence" value="ECO:0007669"/>
    <property type="project" value="UniProtKB-KW"/>
</dbReference>
<dbReference type="Pfam" id="PF01404">
    <property type="entry name" value="Ephrin_lbd"/>
    <property type="match status" value="1"/>
</dbReference>
<keyword evidence="2" id="KW-0812">Transmembrane</keyword>
<protein>
    <submittedName>
        <fullName evidence="14">Receptor protein-tyrosine kinase</fullName>
    </submittedName>
</protein>
<dbReference type="PANTHER" id="PTHR46877">
    <property type="entry name" value="EPH RECEPTOR A5"/>
    <property type="match status" value="1"/>
</dbReference>
<evidence type="ECO:0000313" key="12">
    <source>
        <dbReference type="EMBL" id="VDP65114.1"/>
    </source>
</evidence>
<feature type="domain" description="Fibronectin type-III" evidence="10">
    <location>
        <begin position="345"/>
        <end position="444"/>
    </location>
</feature>
<dbReference type="AlphaFoldDB" id="A0A183A4X2"/>
<keyword evidence="3" id="KW-0677">Repeat</keyword>
<dbReference type="InterPro" id="IPR011641">
    <property type="entry name" value="Tyr-kin_ephrin_A/B_rcpt-like"/>
</dbReference>
<dbReference type="SMART" id="SM00060">
    <property type="entry name" value="FN3"/>
    <property type="match status" value="2"/>
</dbReference>
<dbReference type="InterPro" id="IPR009030">
    <property type="entry name" value="Growth_fac_rcpt_cys_sf"/>
</dbReference>
<feature type="domain" description="Eph LBD" evidence="11">
    <location>
        <begin position="1"/>
        <end position="206"/>
    </location>
</feature>
<dbReference type="GO" id="GO:0005005">
    <property type="term" value="F:transmembrane-ephrin receptor activity"/>
    <property type="evidence" value="ECO:0007669"/>
    <property type="project" value="TreeGrafter"/>
</dbReference>
<comment type="subcellular location">
    <subcellularLocation>
        <location evidence="1">Membrane</location>
        <topology evidence="1">Single-pass membrane protein</topology>
    </subcellularLocation>
</comment>
<reference evidence="14" key="1">
    <citation type="submission" date="2016-06" db="UniProtKB">
        <authorList>
            <consortium name="WormBaseParasite"/>
        </authorList>
    </citation>
    <scope>IDENTIFICATION</scope>
</reference>
<keyword evidence="13" id="KW-1185">Reference proteome</keyword>
<dbReference type="Gene3D" id="2.60.120.260">
    <property type="entry name" value="Galactose-binding domain-like"/>
    <property type="match status" value="1"/>
</dbReference>
<dbReference type="PANTHER" id="PTHR46877:SF14">
    <property type="entry name" value="RECEPTOR PROTEIN-TYROSINE KINASE"/>
    <property type="match status" value="1"/>
</dbReference>
<evidence type="ECO:0000256" key="9">
    <source>
        <dbReference type="SAM" id="MobiDB-lite"/>
    </source>
</evidence>